<dbReference type="Proteomes" id="UP000317977">
    <property type="component" value="Unassembled WGS sequence"/>
</dbReference>
<dbReference type="AlphaFoldDB" id="A0A5C6EI52"/>
<organism evidence="1 2">
    <name type="scientific">Rubripirellula reticaptiva</name>
    <dbReference type="NCBI Taxonomy" id="2528013"/>
    <lineage>
        <taxon>Bacteria</taxon>
        <taxon>Pseudomonadati</taxon>
        <taxon>Planctomycetota</taxon>
        <taxon>Planctomycetia</taxon>
        <taxon>Pirellulales</taxon>
        <taxon>Pirellulaceae</taxon>
        <taxon>Rubripirellula</taxon>
    </lineage>
</organism>
<keyword evidence="2" id="KW-1185">Reference proteome</keyword>
<dbReference type="EMBL" id="SJPX01000004">
    <property type="protein sequence ID" value="TWU49423.1"/>
    <property type="molecule type" value="Genomic_DNA"/>
</dbReference>
<reference evidence="1 2" key="1">
    <citation type="submission" date="2019-02" db="EMBL/GenBank/DDBJ databases">
        <title>Deep-cultivation of Planctomycetes and their phenomic and genomic characterization uncovers novel biology.</title>
        <authorList>
            <person name="Wiegand S."/>
            <person name="Jogler M."/>
            <person name="Boedeker C."/>
            <person name="Pinto D."/>
            <person name="Vollmers J."/>
            <person name="Rivas-Marin E."/>
            <person name="Kohn T."/>
            <person name="Peeters S.H."/>
            <person name="Heuer A."/>
            <person name="Rast P."/>
            <person name="Oberbeckmann S."/>
            <person name="Bunk B."/>
            <person name="Jeske O."/>
            <person name="Meyerdierks A."/>
            <person name="Storesund J.E."/>
            <person name="Kallscheuer N."/>
            <person name="Luecker S."/>
            <person name="Lage O.M."/>
            <person name="Pohl T."/>
            <person name="Merkel B.J."/>
            <person name="Hornburger P."/>
            <person name="Mueller R.-W."/>
            <person name="Bruemmer F."/>
            <person name="Labrenz M."/>
            <person name="Spormann A.M."/>
            <person name="Op Den Camp H."/>
            <person name="Overmann J."/>
            <person name="Amann R."/>
            <person name="Jetten M.S.M."/>
            <person name="Mascher T."/>
            <person name="Medema M.H."/>
            <person name="Devos D.P."/>
            <person name="Kaster A.-K."/>
            <person name="Ovreas L."/>
            <person name="Rohde M."/>
            <person name="Galperin M.Y."/>
            <person name="Jogler C."/>
        </authorList>
    </citation>
    <scope>NUCLEOTIDE SEQUENCE [LARGE SCALE GENOMIC DNA]</scope>
    <source>
        <strain evidence="1 2">Poly59</strain>
    </source>
</reference>
<comment type="caution">
    <text evidence="1">The sequence shown here is derived from an EMBL/GenBank/DDBJ whole genome shotgun (WGS) entry which is preliminary data.</text>
</comment>
<evidence type="ECO:0000313" key="1">
    <source>
        <dbReference type="EMBL" id="TWU49423.1"/>
    </source>
</evidence>
<name>A0A5C6EI52_9BACT</name>
<gene>
    <name evidence="1" type="ORF">Poly59_40380</name>
</gene>
<accession>A0A5C6EI52</accession>
<protein>
    <submittedName>
        <fullName evidence="1">Uncharacterized protein</fullName>
    </submittedName>
</protein>
<proteinExistence type="predicted"/>
<evidence type="ECO:0000313" key="2">
    <source>
        <dbReference type="Proteomes" id="UP000317977"/>
    </source>
</evidence>
<sequence length="182" mass="20106">MANELRQINDGVDIVEVTDSSSVSSITEKPVKPSVLRAFFVVGLGRDRGWGRLWRKQRVAGDPVLHMSDDFELWLQVPGDGGTIFVGQMEVAELFQTSKQKVSLYAKNILVGVGELQADPAVKEIVAHRRDRTHDKHGEVKSSLATGSALTRRGVLNSRRRSWVNAHGGFPISCRLHPPAFP</sequence>